<reference evidence="2" key="1">
    <citation type="submission" date="2024-06" db="EMBL/GenBank/DDBJ databases">
        <authorList>
            <person name="Li S."/>
        </authorList>
    </citation>
    <scope>NUCLEOTIDE SEQUENCE</scope>
    <source>
        <strain evidence="2">SR10</strain>
    </source>
</reference>
<sequence length="190" mass="20157">MWFDTLGGAAIEHSAREVAAFCGEKDFEMKGFLATCSILLVLLGKAAAQCPAGIPPSPNCVPPDGPGWRHNMPAPEGRPASPRPVWKSSWGAIAADGPNAALGAVSGASSRREAERIALERCRERGGKQCVLDASYFDQCAVMVTGDRNYIVQTAASIERATELAMGRCNQKGSGCRVLHTDCSLPVRVQ</sequence>
<gene>
    <name evidence="2" type="ORF">ABU614_18995</name>
</gene>
<dbReference type="InterPro" id="IPR025240">
    <property type="entry name" value="DUF4189"/>
</dbReference>
<evidence type="ECO:0000259" key="1">
    <source>
        <dbReference type="Pfam" id="PF13827"/>
    </source>
</evidence>
<name>A0AAU8MTC1_9GAMM</name>
<feature type="domain" description="DUF4189" evidence="1">
    <location>
        <begin position="90"/>
        <end position="183"/>
    </location>
</feature>
<proteinExistence type="predicted"/>
<dbReference type="Pfam" id="PF13827">
    <property type="entry name" value="DUF4189"/>
    <property type="match status" value="1"/>
</dbReference>
<dbReference type="RefSeq" id="WP_363797292.1">
    <property type="nucleotide sequence ID" value="NZ_CP159925.1"/>
</dbReference>
<accession>A0AAU8MTC1</accession>
<protein>
    <submittedName>
        <fullName evidence="2">DUF4189 domain-containing protein</fullName>
    </submittedName>
</protein>
<evidence type="ECO:0000313" key="2">
    <source>
        <dbReference type="EMBL" id="XCO74445.1"/>
    </source>
</evidence>
<dbReference type="EMBL" id="CP159925">
    <property type="protein sequence ID" value="XCO74445.1"/>
    <property type="molecule type" value="Genomic_DNA"/>
</dbReference>
<organism evidence="2">
    <name type="scientific">Lysobacter firmicutimachus</name>
    <dbReference type="NCBI Taxonomy" id="1792846"/>
    <lineage>
        <taxon>Bacteria</taxon>
        <taxon>Pseudomonadati</taxon>
        <taxon>Pseudomonadota</taxon>
        <taxon>Gammaproteobacteria</taxon>
        <taxon>Lysobacterales</taxon>
        <taxon>Lysobacteraceae</taxon>
        <taxon>Lysobacter</taxon>
    </lineage>
</organism>
<dbReference type="AlphaFoldDB" id="A0AAU8MTC1"/>